<dbReference type="CDD" id="cd08422">
    <property type="entry name" value="PBP2_CrgA_like"/>
    <property type="match status" value="1"/>
</dbReference>
<evidence type="ECO:0000259" key="5">
    <source>
        <dbReference type="PROSITE" id="PS50931"/>
    </source>
</evidence>
<dbReference type="InterPro" id="IPR058163">
    <property type="entry name" value="LysR-type_TF_proteobact-type"/>
</dbReference>
<dbReference type="Gene3D" id="1.10.10.10">
    <property type="entry name" value="Winged helix-like DNA-binding domain superfamily/Winged helix DNA-binding domain"/>
    <property type="match status" value="1"/>
</dbReference>
<evidence type="ECO:0000256" key="2">
    <source>
        <dbReference type="ARBA" id="ARBA00023015"/>
    </source>
</evidence>
<dbReference type="PANTHER" id="PTHR30537">
    <property type="entry name" value="HTH-TYPE TRANSCRIPTIONAL REGULATOR"/>
    <property type="match status" value="1"/>
</dbReference>
<dbReference type="InterPro" id="IPR036390">
    <property type="entry name" value="WH_DNA-bd_sf"/>
</dbReference>
<gene>
    <name evidence="6" type="ORF">GCM10016272_26140</name>
</gene>
<keyword evidence="7" id="KW-1185">Reference proteome</keyword>
<dbReference type="InterPro" id="IPR000847">
    <property type="entry name" value="LysR_HTH_N"/>
</dbReference>
<dbReference type="SUPFAM" id="SSF46785">
    <property type="entry name" value="Winged helix' DNA-binding domain"/>
    <property type="match status" value="1"/>
</dbReference>
<dbReference type="PANTHER" id="PTHR30537:SF5">
    <property type="entry name" value="HTH-TYPE TRANSCRIPTIONAL ACTIVATOR TTDR-RELATED"/>
    <property type="match status" value="1"/>
</dbReference>
<organism evidence="6 7">
    <name type="scientific">Psychrobacter glaciei</name>
    <dbReference type="NCBI Taxonomy" id="619771"/>
    <lineage>
        <taxon>Bacteria</taxon>
        <taxon>Pseudomonadati</taxon>
        <taxon>Pseudomonadota</taxon>
        <taxon>Gammaproteobacteria</taxon>
        <taxon>Moraxellales</taxon>
        <taxon>Moraxellaceae</taxon>
        <taxon>Psychrobacter</taxon>
    </lineage>
</organism>
<keyword evidence="3" id="KW-0238">DNA-binding</keyword>
<dbReference type="Gene3D" id="3.40.190.290">
    <property type="match status" value="1"/>
</dbReference>
<dbReference type="SUPFAM" id="SSF53850">
    <property type="entry name" value="Periplasmic binding protein-like II"/>
    <property type="match status" value="1"/>
</dbReference>
<evidence type="ECO:0000313" key="6">
    <source>
        <dbReference type="EMBL" id="GHD37725.1"/>
    </source>
</evidence>
<name>A0ABQ3GTJ3_9GAMM</name>
<keyword evidence="4" id="KW-0804">Transcription</keyword>
<dbReference type="InterPro" id="IPR005119">
    <property type="entry name" value="LysR_subst-bd"/>
</dbReference>
<dbReference type="PROSITE" id="PS50931">
    <property type="entry name" value="HTH_LYSR"/>
    <property type="match status" value="1"/>
</dbReference>
<comment type="similarity">
    <text evidence="1">Belongs to the LysR transcriptional regulatory family.</text>
</comment>
<accession>A0ABQ3GTJ3</accession>
<keyword evidence="2" id="KW-0805">Transcription regulation</keyword>
<dbReference type="RefSeq" id="WP_189586813.1">
    <property type="nucleotide sequence ID" value="NZ_BMZR01000009.1"/>
</dbReference>
<dbReference type="InterPro" id="IPR036388">
    <property type="entry name" value="WH-like_DNA-bd_sf"/>
</dbReference>
<proteinExistence type="inferred from homology"/>
<dbReference type="Pfam" id="PF03466">
    <property type="entry name" value="LysR_substrate"/>
    <property type="match status" value="1"/>
</dbReference>
<reference evidence="7" key="1">
    <citation type="journal article" date="2019" name="Int. J. Syst. Evol. Microbiol.">
        <title>The Global Catalogue of Microorganisms (GCM) 10K type strain sequencing project: providing services to taxonomists for standard genome sequencing and annotation.</title>
        <authorList>
            <consortium name="The Broad Institute Genomics Platform"/>
            <consortium name="The Broad Institute Genome Sequencing Center for Infectious Disease"/>
            <person name="Wu L."/>
            <person name="Ma J."/>
        </authorList>
    </citation>
    <scope>NUCLEOTIDE SEQUENCE [LARGE SCALE GENOMIC DNA]</scope>
    <source>
        <strain evidence="7">KCTC 42280</strain>
    </source>
</reference>
<protein>
    <submittedName>
        <fullName evidence="6">Transcriptional regulator</fullName>
    </submittedName>
</protein>
<dbReference type="Pfam" id="PF00126">
    <property type="entry name" value="HTH_1"/>
    <property type="match status" value="1"/>
</dbReference>
<sequence>MNKNTLNNILVNMAIFEDVAKSGSFSGTAQALQMTPSSVSKRIHQLEDKLGIKLIERTTRSMRLTSTGELFLKHCQNMLDEANLAVEVANQSAELLAGDVTIGVPDSFASHMMGSQFIDFIKQYPDINLNIKVTDDALDLLRENIDCAIEISETPSDYLIAKPLRQVRQVLCATPRYLASSSYAIAHPLDLKNHDCLYLGETPEDNQWRFVQVTDISSEPIEQITVTVSGRYVVNHAGMRLDGVLNDLGIGSFPDFVIEDALSKGTVIEVLPNWQLKSKFQGTAWLTLLPNKFRPLRLRALIKFLLEQKSPTIK</sequence>
<evidence type="ECO:0000256" key="4">
    <source>
        <dbReference type="ARBA" id="ARBA00023163"/>
    </source>
</evidence>
<evidence type="ECO:0000256" key="1">
    <source>
        <dbReference type="ARBA" id="ARBA00009437"/>
    </source>
</evidence>
<comment type="caution">
    <text evidence="6">The sequence shown here is derived from an EMBL/GenBank/DDBJ whole genome shotgun (WGS) entry which is preliminary data.</text>
</comment>
<feature type="domain" description="HTH lysR-type" evidence="5">
    <location>
        <begin position="13"/>
        <end position="65"/>
    </location>
</feature>
<evidence type="ECO:0000256" key="3">
    <source>
        <dbReference type="ARBA" id="ARBA00023125"/>
    </source>
</evidence>
<evidence type="ECO:0000313" key="7">
    <source>
        <dbReference type="Proteomes" id="UP000610203"/>
    </source>
</evidence>
<dbReference type="Proteomes" id="UP000610203">
    <property type="component" value="Unassembled WGS sequence"/>
</dbReference>
<dbReference type="EMBL" id="BMZR01000009">
    <property type="protein sequence ID" value="GHD37725.1"/>
    <property type="molecule type" value="Genomic_DNA"/>
</dbReference>